<evidence type="ECO:0000256" key="9">
    <source>
        <dbReference type="ARBA" id="ARBA00022989"/>
    </source>
</evidence>
<evidence type="ECO:0000313" key="16">
    <source>
        <dbReference type="Proteomes" id="UP000257014"/>
    </source>
</evidence>
<sequence>MMGQGRMRSLNNQKRDFKQATKALFMKYTVIPVFFLFFVFFSFTYIFIYFKTINDTEETADNILRQVNDIYDSYRNEILELADSTKVKDFLKNNQNSNLVFEEFYNFNNKQKVKSVFTLVNENGKVLLSTNRNQIQNDYHFTRFINYIKKNPDKIAMDVMESQVSRGEMTTLSLGKSIVENKNVIGGIVLQLYENDILNILFSENIDIAIVTDKFDNIIATTNDLAKGIMNKFRLEYVGRSKVKINEETFYFSQRDSYDGQFKIYTLKSAKNNSMSLIYFGFSLLTGTILYFLVRILAEKMASKNAQSINKLVTAVQQLQRGNLDAYVDFKDDGDFTENEFVYLYKQYNDMVNSLDQLMKRNAELARIRRISEIKLLKSQFNPHFLFNVLETLRYTMLVDTKKAEQIIMTLSKLLRYSYDATGEEIPLENDLEYTIDYLQLHKLRFQDRLNYEIHIPEKAKEAYVPKLILQPIVENSLKYGYKKKMKMKIFIKGRIDGNILILSVYDDGSGIEPEKLQELQELLSKEENATEQIGLYNANRRLKILYGDDFGITISSTVNEGTEVELKMPYKTSHYE</sequence>
<evidence type="ECO:0000256" key="7">
    <source>
        <dbReference type="ARBA" id="ARBA00022777"/>
    </source>
</evidence>
<keyword evidence="8" id="KW-0067">ATP-binding</keyword>
<organism evidence="15 16">
    <name type="scientific">Caldibacillus debilis</name>
    <dbReference type="NCBI Taxonomy" id="301148"/>
    <lineage>
        <taxon>Bacteria</taxon>
        <taxon>Bacillati</taxon>
        <taxon>Bacillota</taxon>
        <taxon>Bacilli</taxon>
        <taxon>Bacillales</taxon>
        <taxon>Bacillaceae</taxon>
        <taxon>Caldibacillus</taxon>
    </lineage>
</organism>
<dbReference type="PANTHER" id="PTHR34220:SF11">
    <property type="entry name" value="SENSOR PROTEIN KINASE HPTS"/>
    <property type="match status" value="1"/>
</dbReference>
<proteinExistence type="predicted"/>
<evidence type="ECO:0000256" key="4">
    <source>
        <dbReference type="ARBA" id="ARBA00022679"/>
    </source>
</evidence>
<gene>
    <name evidence="15" type="ORF">C6P37_13310</name>
</gene>
<evidence type="ECO:0000259" key="13">
    <source>
        <dbReference type="Pfam" id="PF02518"/>
    </source>
</evidence>
<keyword evidence="2" id="KW-1003">Cell membrane</keyword>
<dbReference type="Proteomes" id="UP000257014">
    <property type="component" value="Unassembled WGS sequence"/>
</dbReference>
<evidence type="ECO:0000256" key="10">
    <source>
        <dbReference type="ARBA" id="ARBA00023012"/>
    </source>
</evidence>
<keyword evidence="7" id="KW-0418">Kinase</keyword>
<evidence type="ECO:0000259" key="14">
    <source>
        <dbReference type="Pfam" id="PF06580"/>
    </source>
</evidence>
<evidence type="ECO:0000256" key="2">
    <source>
        <dbReference type="ARBA" id="ARBA00022475"/>
    </source>
</evidence>
<evidence type="ECO:0000256" key="12">
    <source>
        <dbReference type="SAM" id="Phobius"/>
    </source>
</evidence>
<evidence type="ECO:0000256" key="1">
    <source>
        <dbReference type="ARBA" id="ARBA00004651"/>
    </source>
</evidence>
<dbReference type="GO" id="GO:0005886">
    <property type="term" value="C:plasma membrane"/>
    <property type="evidence" value="ECO:0007669"/>
    <property type="project" value="UniProtKB-SubCell"/>
</dbReference>
<evidence type="ECO:0000256" key="5">
    <source>
        <dbReference type="ARBA" id="ARBA00022692"/>
    </source>
</evidence>
<comment type="caution">
    <text evidence="15">The sequence shown here is derived from an EMBL/GenBank/DDBJ whole genome shotgun (WGS) entry which is preliminary data.</text>
</comment>
<dbReference type="InterPro" id="IPR003594">
    <property type="entry name" value="HATPase_dom"/>
</dbReference>
<keyword evidence="11 12" id="KW-0472">Membrane</keyword>
<keyword evidence="3" id="KW-0597">Phosphoprotein</keyword>
<dbReference type="InterPro" id="IPR036890">
    <property type="entry name" value="HATPase_C_sf"/>
</dbReference>
<dbReference type="InterPro" id="IPR050640">
    <property type="entry name" value="Bact_2-comp_sensor_kinase"/>
</dbReference>
<feature type="transmembrane region" description="Helical" evidence="12">
    <location>
        <begin position="277"/>
        <end position="298"/>
    </location>
</feature>
<dbReference type="Pfam" id="PF02518">
    <property type="entry name" value="HATPase_c"/>
    <property type="match status" value="1"/>
</dbReference>
<evidence type="ECO:0000256" key="3">
    <source>
        <dbReference type="ARBA" id="ARBA00022553"/>
    </source>
</evidence>
<dbReference type="InterPro" id="IPR029151">
    <property type="entry name" value="Sensor-like_sf"/>
</dbReference>
<name>A0A3E0K0T5_9BACI</name>
<dbReference type="SUPFAM" id="SSF55874">
    <property type="entry name" value="ATPase domain of HSP90 chaperone/DNA topoisomerase II/histidine kinase"/>
    <property type="match status" value="1"/>
</dbReference>
<dbReference type="Gene3D" id="3.30.565.10">
    <property type="entry name" value="Histidine kinase-like ATPase, C-terminal domain"/>
    <property type="match status" value="1"/>
</dbReference>
<dbReference type="Gene3D" id="6.10.340.10">
    <property type="match status" value="1"/>
</dbReference>
<dbReference type="GO" id="GO:0000155">
    <property type="term" value="F:phosphorelay sensor kinase activity"/>
    <property type="evidence" value="ECO:0007669"/>
    <property type="project" value="InterPro"/>
</dbReference>
<accession>A0A3E0K0T5</accession>
<dbReference type="PANTHER" id="PTHR34220">
    <property type="entry name" value="SENSOR HISTIDINE KINASE YPDA"/>
    <property type="match status" value="1"/>
</dbReference>
<dbReference type="Pfam" id="PF06580">
    <property type="entry name" value="His_kinase"/>
    <property type="match status" value="1"/>
</dbReference>
<dbReference type="InterPro" id="IPR010559">
    <property type="entry name" value="Sig_transdc_His_kin_internal"/>
</dbReference>
<evidence type="ECO:0008006" key="17">
    <source>
        <dbReference type="Google" id="ProtNLM"/>
    </source>
</evidence>
<feature type="domain" description="Histidine kinase/HSP90-like ATPase" evidence="13">
    <location>
        <begin position="468"/>
        <end position="572"/>
    </location>
</feature>
<protein>
    <recommendedName>
        <fullName evidence="17">Histidine kinase</fullName>
    </recommendedName>
</protein>
<evidence type="ECO:0000313" key="15">
    <source>
        <dbReference type="EMBL" id="REJ26447.1"/>
    </source>
</evidence>
<dbReference type="EMBL" id="QEWE01000025">
    <property type="protein sequence ID" value="REJ26447.1"/>
    <property type="molecule type" value="Genomic_DNA"/>
</dbReference>
<keyword evidence="6" id="KW-0547">Nucleotide-binding</keyword>
<evidence type="ECO:0000256" key="6">
    <source>
        <dbReference type="ARBA" id="ARBA00022741"/>
    </source>
</evidence>
<reference evidence="15 16" key="1">
    <citation type="submission" date="2018-03" db="EMBL/GenBank/DDBJ databases">
        <authorList>
            <person name="Keele B.F."/>
        </authorList>
    </citation>
    <scope>NUCLEOTIDE SEQUENCE [LARGE SCALE GENOMIC DNA]</scope>
    <source>
        <strain evidence="15">ZCTH4_d</strain>
    </source>
</reference>
<keyword evidence="4" id="KW-0808">Transferase</keyword>
<evidence type="ECO:0000256" key="11">
    <source>
        <dbReference type="ARBA" id="ARBA00023136"/>
    </source>
</evidence>
<feature type="transmembrane region" description="Helical" evidence="12">
    <location>
        <begin position="24"/>
        <end position="50"/>
    </location>
</feature>
<dbReference type="GO" id="GO:0005524">
    <property type="term" value="F:ATP binding"/>
    <property type="evidence" value="ECO:0007669"/>
    <property type="project" value="UniProtKB-KW"/>
</dbReference>
<comment type="subcellular location">
    <subcellularLocation>
        <location evidence="1">Cell membrane</location>
        <topology evidence="1">Multi-pass membrane protein</topology>
    </subcellularLocation>
</comment>
<dbReference type="AlphaFoldDB" id="A0A3E0K0T5"/>
<keyword evidence="10" id="KW-0902">Two-component regulatory system</keyword>
<keyword evidence="5 12" id="KW-0812">Transmembrane</keyword>
<keyword evidence="9 12" id="KW-1133">Transmembrane helix</keyword>
<dbReference type="SUPFAM" id="SSF103190">
    <property type="entry name" value="Sensory domain-like"/>
    <property type="match status" value="1"/>
</dbReference>
<evidence type="ECO:0000256" key="8">
    <source>
        <dbReference type="ARBA" id="ARBA00022840"/>
    </source>
</evidence>
<feature type="domain" description="Signal transduction histidine kinase internal region" evidence="14">
    <location>
        <begin position="373"/>
        <end position="450"/>
    </location>
</feature>